<feature type="region of interest" description="Disordered" evidence="6">
    <location>
        <begin position="1"/>
        <end position="72"/>
    </location>
</feature>
<comment type="similarity">
    <text evidence="2">Belongs to the eukaryotic RPA49/POLR1E RNA polymerase subunit family.</text>
</comment>
<dbReference type="Proteomes" id="UP000193986">
    <property type="component" value="Unassembled WGS sequence"/>
</dbReference>
<accession>A0A1Y2AT29</accession>
<keyword evidence="8" id="KW-1185">Reference proteome</keyword>
<gene>
    <name evidence="7" type="ORF">BCR39DRAFT_543071</name>
</gene>
<dbReference type="GO" id="GO:0003677">
    <property type="term" value="F:DNA binding"/>
    <property type="evidence" value="ECO:0007669"/>
    <property type="project" value="InterPro"/>
</dbReference>
<dbReference type="GO" id="GO:0006351">
    <property type="term" value="P:DNA-templated transcription"/>
    <property type="evidence" value="ECO:0007669"/>
    <property type="project" value="InterPro"/>
</dbReference>
<comment type="caution">
    <text evidence="7">The sequence shown here is derived from an EMBL/GenBank/DDBJ whole genome shotgun (WGS) entry which is preliminary data.</text>
</comment>
<dbReference type="InterPro" id="IPR009668">
    <property type="entry name" value="RNA_pol-assoc_fac_A49-like"/>
</dbReference>
<sequence length="435" mass="48016">MSSQDINKKKRKSTTGHDSVPSKGDVRVVVGESSTGAGPVFANFPSVRPSKTTPFTVYSRDPSGSTDLPGQRTMLAGETEDVEYYSSNRDKEKPSDGLDCQYVPAVYDPSTRTLSIHPSAPLYLMTHRVKRLKAAALYSATPPDARAEWRAKRNDLGEAFGTRKAKTQIKADERNKVDVGAMQGVKGHLMEMIGEKPVIDEGPVKPSDLIPVPDIETSEVDKVYTRESLLPASEYSAIDVTALVKASDDRGRTGALPWRRSRFIEDKMRSIVNSAFPSSTKRANLRMCYYLSSLLAFLDLSPRLPKMSSSELPSKLSGMPPQLINGLISRFAETTGKKHQVTDTTRTKLLMYICCTYLYLDGWSVEIGKVAADLKLSPTKVGDMFKSLGCQVIVASPEERERQGLNLVEAQKNKRAVLKAPVVFPKQKLRGPIKR</sequence>
<evidence type="ECO:0000256" key="4">
    <source>
        <dbReference type="ARBA" id="ARBA00023163"/>
    </source>
</evidence>
<dbReference type="FunCoup" id="A0A1Y2AT29">
    <property type="interactions" value="184"/>
</dbReference>
<proteinExistence type="inferred from homology"/>
<evidence type="ECO:0000256" key="3">
    <source>
        <dbReference type="ARBA" id="ARBA00022478"/>
    </source>
</evidence>
<feature type="compositionally biased region" description="Polar residues" evidence="6">
    <location>
        <begin position="49"/>
        <end position="68"/>
    </location>
</feature>
<dbReference type="EMBL" id="MCFC01000054">
    <property type="protein sequence ID" value="ORY25719.1"/>
    <property type="molecule type" value="Genomic_DNA"/>
</dbReference>
<protein>
    <submittedName>
        <fullName evidence="7">RNA polymerase I associated factor, A49-like protein</fullName>
    </submittedName>
</protein>
<organism evidence="7 8">
    <name type="scientific">Naematelia encephala</name>
    <dbReference type="NCBI Taxonomy" id="71784"/>
    <lineage>
        <taxon>Eukaryota</taxon>
        <taxon>Fungi</taxon>
        <taxon>Dikarya</taxon>
        <taxon>Basidiomycota</taxon>
        <taxon>Agaricomycotina</taxon>
        <taxon>Tremellomycetes</taxon>
        <taxon>Tremellales</taxon>
        <taxon>Naemateliaceae</taxon>
        <taxon>Naematelia</taxon>
    </lineage>
</organism>
<keyword evidence="3" id="KW-0240">DNA-directed RNA polymerase</keyword>
<dbReference type="GO" id="GO:0005730">
    <property type="term" value="C:nucleolus"/>
    <property type="evidence" value="ECO:0007669"/>
    <property type="project" value="UniProtKB-SubCell"/>
</dbReference>
<keyword evidence="5" id="KW-0539">Nucleus</keyword>
<dbReference type="STRING" id="71784.A0A1Y2AT29"/>
<evidence type="ECO:0000256" key="6">
    <source>
        <dbReference type="SAM" id="MobiDB-lite"/>
    </source>
</evidence>
<dbReference type="GO" id="GO:0000428">
    <property type="term" value="C:DNA-directed RNA polymerase complex"/>
    <property type="evidence" value="ECO:0007669"/>
    <property type="project" value="UniProtKB-KW"/>
</dbReference>
<evidence type="ECO:0000256" key="5">
    <source>
        <dbReference type="ARBA" id="ARBA00023242"/>
    </source>
</evidence>
<dbReference type="AlphaFoldDB" id="A0A1Y2AT29"/>
<evidence type="ECO:0000313" key="7">
    <source>
        <dbReference type="EMBL" id="ORY25719.1"/>
    </source>
</evidence>
<dbReference type="InParanoid" id="A0A1Y2AT29"/>
<reference evidence="7 8" key="1">
    <citation type="submission" date="2016-07" db="EMBL/GenBank/DDBJ databases">
        <title>Pervasive Adenine N6-methylation of Active Genes in Fungi.</title>
        <authorList>
            <consortium name="DOE Joint Genome Institute"/>
            <person name="Mondo S.J."/>
            <person name="Dannebaum R.O."/>
            <person name="Kuo R.C."/>
            <person name="Labutti K."/>
            <person name="Haridas S."/>
            <person name="Kuo A."/>
            <person name="Salamov A."/>
            <person name="Ahrendt S.R."/>
            <person name="Lipzen A."/>
            <person name="Sullivan W."/>
            <person name="Andreopoulos W.B."/>
            <person name="Clum A."/>
            <person name="Lindquist E."/>
            <person name="Daum C."/>
            <person name="Ramamoorthy G.K."/>
            <person name="Gryganskyi A."/>
            <person name="Culley D."/>
            <person name="Magnuson J.K."/>
            <person name="James T.Y."/>
            <person name="O'Malley M.A."/>
            <person name="Stajich J.E."/>
            <person name="Spatafora J.W."/>
            <person name="Visel A."/>
            <person name="Grigoriev I.V."/>
        </authorList>
    </citation>
    <scope>NUCLEOTIDE SEQUENCE [LARGE SCALE GENOMIC DNA]</scope>
    <source>
        <strain evidence="7 8">68-887.2</strain>
    </source>
</reference>
<dbReference type="PANTHER" id="PTHR14440">
    <property type="entry name" value="DNA-DIRECTED RNA POLYMERASE I SUBUNIT RPA49"/>
    <property type="match status" value="1"/>
</dbReference>
<dbReference type="Pfam" id="PF06870">
    <property type="entry name" value="RNA_pol_I_A49"/>
    <property type="match status" value="1"/>
</dbReference>
<evidence type="ECO:0000256" key="2">
    <source>
        <dbReference type="ARBA" id="ARBA00009430"/>
    </source>
</evidence>
<dbReference type="OrthoDB" id="532500at2759"/>
<keyword evidence="4" id="KW-0804">Transcription</keyword>
<name>A0A1Y2AT29_9TREE</name>
<evidence type="ECO:0000313" key="8">
    <source>
        <dbReference type="Proteomes" id="UP000193986"/>
    </source>
</evidence>
<evidence type="ECO:0000256" key="1">
    <source>
        <dbReference type="ARBA" id="ARBA00004604"/>
    </source>
</evidence>
<comment type="subcellular location">
    <subcellularLocation>
        <location evidence="1">Nucleus</location>
        <location evidence="1">Nucleolus</location>
    </subcellularLocation>
</comment>